<dbReference type="NCBIfam" id="TIGR00277">
    <property type="entry name" value="HDIG"/>
    <property type="match status" value="1"/>
</dbReference>
<accession>A0A1G2TGR0</accession>
<dbReference type="SUPFAM" id="SSF109604">
    <property type="entry name" value="HD-domain/PDEase-like"/>
    <property type="match status" value="1"/>
</dbReference>
<dbReference type="InterPro" id="IPR006675">
    <property type="entry name" value="HDIG_dom"/>
</dbReference>
<comment type="caution">
    <text evidence="3">The sequence shown here is derived from an EMBL/GenBank/DDBJ whole genome shotgun (WGS) entry which is preliminary data.</text>
</comment>
<reference evidence="3 4" key="1">
    <citation type="journal article" date="2016" name="Nat. Commun.">
        <title>Thousands of microbial genomes shed light on interconnected biogeochemical processes in an aquifer system.</title>
        <authorList>
            <person name="Anantharaman K."/>
            <person name="Brown C.T."/>
            <person name="Hug L.A."/>
            <person name="Sharon I."/>
            <person name="Castelle C.J."/>
            <person name="Probst A.J."/>
            <person name="Thomas B.C."/>
            <person name="Singh A."/>
            <person name="Wilkins M.J."/>
            <person name="Karaoz U."/>
            <person name="Brodie E.L."/>
            <person name="Williams K.H."/>
            <person name="Hubbard S.S."/>
            <person name="Banfield J.F."/>
        </authorList>
    </citation>
    <scope>NUCLEOTIDE SEQUENCE [LARGE SCALE GENOMIC DNA]</scope>
</reference>
<feature type="domain" description="HD" evidence="1">
    <location>
        <begin position="37"/>
        <end position="144"/>
    </location>
</feature>
<dbReference type="Pfam" id="PF01966">
    <property type="entry name" value="HD"/>
    <property type="match status" value="1"/>
</dbReference>
<dbReference type="InterPro" id="IPR037522">
    <property type="entry name" value="HD_GYP_dom"/>
</dbReference>
<organism evidence="3 4">
    <name type="scientific">Candidatus Zambryskibacteria bacterium RIFCSPHIGHO2_02_FULL_43_37</name>
    <dbReference type="NCBI Taxonomy" id="1802749"/>
    <lineage>
        <taxon>Bacteria</taxon>
        <taxon>Candidatus Zambryskiibacteriota</taxon>
    </lineage>
</organism>
<dbReference type="PANTHER" id="PTHR43155:SF2">
    <property type="entry name" value="CYCLIC DI-GMP PHOSPHODIESTERASE PA4108"/>
    <property type="match status" value="1"/>
</dbReference>
<dbReference type="PROSITE" id="PS51832">
    <property type="entry name" value="HD_GYP"/>
    <property type="match status" value="1"/>
</dbReference>
<dbReference type="InterPro" id="IPR003607">
    <property type="entry name" value="HD/PDEase_dom"/>
</dbReference>
<evidence type="ECO:0000313" key="3">
    <source>
        <dbReference type="EMBL" id="OHA96372.1"/>
    </source>
</evidence>
<dbReference type="EMBL" id="MHVS01000005">
    <property type="protein sequence ID" value="OHA96372.1"/>
    <property type="molecule type" value="Genomic_DNA"/>
</dbReference>
<dbReference type="CDD" id="cd00077">
    <property type="entry name" value="HDc"/>
    <property type="match status" value="1"/>
</dbReference>
<dbReference type="InterPro" id="IPR006674">
    <property type="entry name" value="HD_domain"/>
</dbReference>
<proteinExistence type="predicted"/>
<dbReference type="PROSITE" id="PS51831">
    <property type="entry name" value="HD"/>
    <property type="match status" value="1"/>
</dbReference>
<dbReference type="Gene3D" id="1.10.3210.10">
    <property type="entry name" value="Hypothetical protein af1432"/>
    <property type="match status" value="1"/>
</dbReference>
<dbReference type="Proteomes" id="UP000177279">
    <property type="component" value="Unassembled WGS sequence"/>
</dbReference>
<gene>
    <name evidence="3" type="ORF">A3D49_00560</name>
</gene>
<evidence type="ECO:0000313" key="4">
    <source>
        <dbReference type="Proteomes" id="UP000177279"/>
    </source>
</evidence>
<evidence type="ECO:0000259" key="2">
    <source>
        <dbReference type="PROSITE" id="PS51832"/>
    </source>
</evidence>
<protein>
    <submittedName>
        <fullName evidence="3">Uncharacterized protein</fullName>
    </submittedName>
</protein>
<evidence type="ECO:0000259" key="1">
    <source>
        <dbReference type="PROSITE" id="PS51831"/>
    </source>
</evidence>
<sequence length="192" mass="22217">MYHYCHPEEVERIISKLARHELTAKSLQIIKSHHEETYKHSLRVAKLSIDLALENNLSEKTVRMIGCAALLHDFGKTKIDARILSKKSSLTRLETLVVMKHPHMGAQELKNFLPKKARRIIENHHHPTDRLTQIVSAADMYDALTFPRTYKDGLPIEKVLEIMSGQFAGKARLIDQLKKRLVQHPRSQYRLN</sequence>
<dbReference type="PANTHER" id="PTHR43155">
    <property type="entry name" value="CYCLIC DI-GMP PHOSPHODIESTERASE PA4108-RELATED"/>
    <property type="match status" value="1"/>
</dbReference>
<feature type="domain" description="HD-GYP" evidence="2">
    <location>
        <begin position="15"/>
        <end position="192"/>
    </location>
</feature>
<dbReference type="SMART" id="SM00471">
    <property type="entry name" value="HDc"/>
    <property type="match status" value="1"/>
</dbReference>
<name>A0A1G2TGR0_9BACT</name>
<dbReference type="AlphaFoldDB" id="A0A1G2TGR0"/>